<dbReference type="RefSeq" id="WP_043115993.1">
    <property type="nucleotide sequence ID" value="NZ_JRAA01000001.1"/>
</dbReference>
<dbReference type="Proteomes" id="UP000190962">
    <property type="component" value="Unassembled WGS sequence"/>
</dbReference>
<dbReference type="EMBL" id="MPNX01000002">
    <property type="protein sequence ID" value="OOY35959.1"/>
    <property type="molecule type" value="Genomic_DNA"/>
</dbReference>
<accession>A0A0B0HE98</accession>
<dbReference type="EC" id="2.8.1.12" evidence="1"/>
<dbReference type="AlphaFoldDB" id="A0A0B0HE98"/>
<keyword evidence="3" id="KW-1185">Reference proteome</keyword>
<dbReference type="GO" id="GO:0030366">
    <property type="term" value="F:molybdopterin synthase activity"/>
    <property type="evidence" value="ECO:0007669"/>
    <property type="project" value="UniProtKB-EC"/>
</dbReference>
<name>A0A0B0HE98_SOVGS</name>
<dbReference type="eggNOG" id="COG1977">
    <property type="taxonomic scope" value="Bacteria"/>
</dbReference>
<dbReference type="STRING" id="2340.JV46_21760"/>
<evidence type="ECO:0000313" key="3">
    <source>
        <dbReference type="Proteomes" id="UP000030856"/>
    </source>
</evidence>
<dbReference type="EMBL" id="JRAA01000001">
    <property type="protein sequence ID" value="KHF26249.1"/>
    <property type="molecule type" value="Genomic_DNA"/>
</dbReference>
<comment type="caution">
    <text evidence="1">The sequence shown here is derived from an EMBL/GenBank/DDBJ whole genome shotgun (WGS) entry which is preliminary data.</text>
</comment>
<dbReference type="Gene3D" id="3.10.20.30">
    <property type="match status" value="1"/>
</dbReference>
<gene>
    <name evidence="1" type="primary">moaD</name>
    <name evidence="2" type="ORF">BOV88_02665</name>
    <name evidence="1" type="ORF">JV46_21760</name>
</gene>
<dbReference type="SUPFAM" id="SSF54285">
    <property type="entry name" value="MoaD/ThiS"/>
    <property type="match status" value="1"/>
</dbReference>
<dbReference type="InterPro" id="IPR012675">
    <property type="entry name" value="Beta-grasp_dom_sf"/>
</dbReference>
<organism evidence="1 3">
    <name type="scientific">Solemya velum gill symbiont</name>
    <dbReference type="NCBI Taxonomy" id="2340"/>
    <lineage>
        <taxon>Bacteria</taxon>
        <taxon>Pseudomonadati</taxon>
        <taxon>Pseudomonadota</taxon>
        <taxon>Gammaproteobacteria</taxon>
        <taxon>sulfur-oxidizing symbionts</taxon>
    </lineage>
</organism>
<dbReference type="GeneID" id="86991177"/>
<keyword evidence="1" id="KW-0808">Transferase</keyword>
<evidence type="ECO:0000313" key="1">
    <source>
        <dbReference type="EMBL" id="KHF26249.1"/>
    </source>
</evidence>
<dbReference type="Proteomes" id="UP000030856">
    <property type="component" value="Unassembled WGS sequence"/>
</dbReference>
<dbReference type="PATRIC" id="fig|2340.3.peg.759"/>
<dbReference type="CDD" id="cd00754">
    <property type="entry name" value="Ubl_MoaD"/>
    <property type="match status" value="1"/>
</dbReference>
<dbReference type="InterPro" id="IPR003749">
    <property type="entry name" value="ThiS/MoaD-like"/>
</dbReference>
<sequence>MIRICYFARLAEELGCREEELDSGFDTVRDLVEMLKQRGEPWQSTLSDGKLMVALNHTMGSLDSQPADGDEIAFFPPVTGG</sequence>
<dbReference type="OrthoDB" id="9801945at2"/>
<reference evidence="1 3" key="1">
    <citation type="journal article" date="2014" name="BMC Genomics">
        <title>The genome of the intracellular bacterium of the coastal bivalve, Solemya velum: a blueprint for thriving in and out of symbiosis.</title>
        <authorList>
            <person name="Dmytrenko O."/>
            <person name="Russell S.L."/>
            <person name="Loo W.T."/>
            <person name="Fontanez K.M."/>
            <person name="Liao L."/>
            <person name="Roeselers G."/>
            <person name="Sharma R."/>
            <person name="Stewart F.J."/>
            <person name="Newton I.L."/>
            <person name="Woyke T."/>
            <person name="Wu D."/>
            <person name="Lang J.M."/>
            <person name="Eisen J.A."/>
            <person name="Cavanaugh C.M."/>
        </authorList>
    </citation>
    <scope>NUCLEOTIDE SEQUENCE [LARGE SCALE GENOMIC DNA]</scope>
    <source>
        <strain evidence="1 3">WH</strain>
    </source>
</reference>
<dbReference type="Pfam" id="PF02597">
    <property type="entry name" value="ThiS"/>
    <property type="match status" value="1"/>
</dbReference>
<proteinExistence type="predicted"/>
<reference evidence="2 4" key="2">
    <citation type="submission" date="2016-11" db="EMBL/GenBank/DDBJ databases">
        <title>Mixed transmission modes and dynamic genome evolution in an obligate animal-bacterial symbiosis.</title>
        <authorList>
            <person name="Russell S.L."/>
            <person name="Corbett-Detig R.B."/>
            <person name="Cavanaugh C.M."/>
        </authorList>
    </citation>
    <scope>NUCLEOTIDE SEQUENCE [LARGE SCALE GENOMIC DNA]</scope>
    <source>
        <strain evidence="2">MA-KB16</strain>
    </source>
</reference>
<evidence type="ECO:0000313" key="4">
    <source>
        <dbReference type="Proteomes" id="UP000190962"/>
    </source>
</evidence>
<dbReference type="NCBIfam" id="TIGR01682">
    <property type="entry name" value="moaD"/>
    <property type="match status" value="1"/>
</dbReference>
<evidence type="ECO:0000313" key="2">
    <source>
        <dbReference type="EMBL" id="OOY35959.1"/>
    </source>
</evidence>
<protein>
    <submittedName>
        <fullName evidence="2">Molybdopterin converting factor subunit 1</fullName>
    </submittedName>
    <submittedName>
        <fullName evidence="1">Molybdopterin converting factor, synthase subunit MoaD</fullName>
        <ecNumber evidence="1">2.8.1.12</ecNumber>
    </submittedName>
</protein>
<dbReference type="InterPro" id="IPR016155">
    <property type="entry name" value="Mopterin_synth/thiamin_S_b"/>
</dbReference>